<feature type="domain" description="GST C-terminal" evidence="2">
    <location>
        <begin position="92"/>
        <end position="165"/>
    </location>
</feature>
<dbReference type="Gene3D" id="3.40.30.10">
    <property type="entry name" value="Glutaredoxin"/>
    <property type="match status" value="1"/>
</dbReference>
<dbReference type="AlphaFoldDB" id="A0AAN6DQS1"/>
<dbReference type="Gene3D" id="1.20.1050.10">
    <property type="match status" value="1"/>
</dbReference>
<dbReference type="CDD" id="cd00570">
    <property type="entry name" value="GST_N_family"/>
    <property type="match status" value="1"/>
</dbReference>
<dbReference type="SFLD" id="SFLDG00358">
    <property type="entry name" value="Main_(cytGST)"/>
    <property type="match status" value="1"/>
</dbReference>
<evidence type="ECO:0000259" key="1">
    <source>
        <dbReference type="PROSITE" id="PS50404"/>
    </source>
</evidence>
<dbReference type="PROSITE" id="PS50404">
    <property type="entry name" value="GST_NTER"/>
    <property type="match status" value="1"/>
</dbReference>
<keyword evidence="4" id="KW-1185">Reference proteome</keyword>
<dbReference type="Pfam" id="PF13417">
    <property type="entry name" value="GST_N_3"/>
    <property type="match status" value="1"/>
</dbReference>
<dbReference type="PANTHER" id="PTHR42673:SF21">
    <property type="entry name" value="GLUTATHIONE S-TRANSFERASE YFCF"/>
    <property type="match status" value="1"/>
</dbReference>
<dbReference type="InterPro" id="IPR040079">
    <property type="entry name" value="Glutathione_S-Trfase"/>
</dbReference>
<gene>
    <name evidence="3" type="ORF">EDD36DRAFT_304837</name>
</gene>
<dbReference type="SUPFAM" id="SSF47616">
    <property type="entry name" value="GST C-terminal domain-like"/>
    <property type="match status" value="1"/>
</dbReference>
<dbReference type="InterPro" id="IPR004045">
    <property type="entry name" value="Glutathione_S-Trfase_N"/>
</dbReference>
<proteinExistence type="predicted"/>
<dbReference type="GO" id="GO:0006559">
    <property type="term" value="P:L-phenylalanine catabolic process"/>
    <property type="evidence" value="ECO:0007669"/>
    <property type="project" value="TreeGrafter"/>
</dbReference>
<protein>
    <submittedName>
        <fullName evidence="3">Thioredoxin-like protein</fullName>
    </submittedName>
</protein>
<sequence>MAQELFLWDHPVSSYAQKVRIALREKKIPFKLETPRGIGNGDKAAVPSNFSEHNMRLEVPLLIDGDFKITDSTIILEYLEDKYPETPLLPRSPRERARARMIEEVCDSQYEALNWGVSEVTNFERAHGEQAAKLHEQANHQVKQIQAWLTEQLGDAEWFGGERFG</sequence>
<dbReference type="EMBL" id="MU404357">
    <property type="protein sequence ID" value="KAI1610841.1"/>
    <property type="molecule type" value="Genomic_DNA"/>
</dbReference>
<feature type="domain" description="GST N-terminal" evidence="1">
    <location>
        <begin position="3"/>
        <end position="87"/>
    </location>
</feature>
<accession>A0AAN6DQS1</accession>
<dbReference type="InterPro" id="IPR036249">
    <property type="entry name" value="Thioredoxin-like_sf"/>
</dbReference>
<evidence type="ECO:0000313" key="3">
    <source>
        <dbReference type="EMBL" id="KAI1610841.1"/>
    </source>
</evidence>
<dbReference type="SUPFAM" id="SSF52833">
    <property type="entry name" value="Thioredoxin-like"/>
    <property type="match status" value="1"/>
</dbReference>
<dbReference type="GO" id="GO:0016034">
    <property type="term" value="F:maleylacetoacetate isomerase activity"/>
    <property type="evidence" value="ECO:0007669"/>
    <property type="project" value="TreeGrafter"/>
</dbReference>
<organism evidence="3 4">
    <name type="scientific">Exophiala viscosa</name>
    <dbReference type="NCBI Taxonomy" id="2486360"/>
    <lineage>
        <taxon>Eukaryota</taxon>
        <taxon>Fungi</taxon>
        <taxon>Dikarya</taxon>
        <taxon>Ascomycota</taxon>
        <taxon>Pezizomycotina</taxon>
        <taxon>Eurotiomycetes</taxon>
        <taxon>Chaetothyriomycetidae</taxon>
        <taxon>Chaetothyriales</taxon>
        <taxon>Herpotrichiellaceae</taxon>
        <taxon>Exophiala</taxon>
    </lineage>
</organism>
<name>A0AAN6DQS1_9EURO</name>
<dbReference type="Proteomes" id="UP001203852">
    <property type="component" value="Unassembled WGS sequence"/>
</dbReference>
<evidence type="ECO:0000313" key="4">
    <source>
        <dbReference type="Proteomes" id="UP001203852"/>
    </source>
</evidence>
<dbReference type="GO" id="GO:0004364">
    <property type="term" value="F:glutathione transferase activity"/>
    <property type="evidence" value="ECO:0007669"/>
    <property type="project" value="TreeGrafter"/>
</dbReference>
<dbReference type="PROSITE" id="PS50405">
    <property type="entry name" value="GST_CTER"/>
    <property type="match status" value="1"/>
</dbReference>
<reference evidence="3" key="1">
    <citation type="journal article" date="2022" name="bioRxiv">
        <title>Deciphering the potential niche of two novel black yeast fungi from a biological soil crust based on their genomes, phenotypes, and melanin regulation.</title>
        <authorList>
            <consortium name="DOE Joint Genome Institute"/>
            <person name="Carr E.C."/>
            <person name="Barton Q."/>
            <person name="Grambo S."/>
            <person name="Sullivan M."/>
            <person name="Renfro C.M."/>
            <person name="Kuo A."/>
            <person name="Pangilinan J."/>
            <person name="Lipzen A."/>
            <person name="Keymanesh K."/>
            <person name="Savage E."/>
            <person name="Barry K."/>
            <person name="Grigoriev I.V."/>
            <person name="Riekhof W.R."/>
            <person name="Harris S.S."/>
        </authorList>
    </citation>
    <scope>NUCLEOTIDE SEQUENCE</scope>
    <source>
        <strain evidence="3">JF 03-4F</strain>
    </source>
</reference>
<dbReference type="PANTHER" id="PTHR42673">
    <property type="entry name" value="MALEYLACETOACETATE ISOMERASE"/>
    <property type="match status" value="1"/>
</dbReference>
<comment type="caution">
    <text evidence="3">The sequence shown here is derived from an EMBL/GenBank/DDBJ whole genome shotgun (WGS) entry which is preliminary data.</text>
</comment>
<dbReference type="InterPro" id="IPR010987">
    <property type="entry name" value="Glutathione-S-Trfase_C-like"/>
</dbReference>
<dbReference type="GO" id="GO:0006749">
    <property type="term" value="P:glutathione metabolic process"/>
    <property type="evidence" value="ECO:0007669"/>
    <property type="project" value="TreeGrafter"/>
</dbReference>
<dbReference type="SFLD" id="SFLDS00019">
    <property type="entry name" value="Glutathione_Transferase_(cytos"/>
    <property type="match status" value="1"/>
</dbReference>
<evidence type="ECO:0000259" key="2">
    <source>
        <dbReference type="PROSITE" id="PS50405"/>
    </source>
</evidence>
<dbReference type="InterPro" id="IPR036282">
    <property type="entry name" value="Glutathione-S-Trfase_C_sf"/>
</dbReference>